<name>A0A1K2H3L0_9NEIS</name>
<keyword evidence="1" id="KW-0812">Transmembrane</keyword>
<proteinExistence type="predicted"/>
<feature type="transmembrane region" description="Helical" evidence="1">
    <location>
        <begin position="9"/>
        <end position="30"/>
    </location>
</feature>
<dbReference type="RefSeq" id="WP_072426691.1">
    <property type="nucleotide sequence ID" value="NZ_FPKR01000001.1"/>
</dbReference>
<sequence length="62" mass="6616">MKSHQIQDLIVRISAAAGVAIAMLITINTLTTVSQQHIERDLASYASHTQLQVAGSDAAKRA</sequence>
<keyword evidence="3" id="KW-1185">Reference proteome</keyword>
<keyword evidence="1" id="KW-0472">Membrane</keyword>
<dbReference type="Proteomes" id="UP000186513">
    <property type="component" value="Unassembled WGS sequence"/>
</dbReference>
<gene>
    <name evidence="2" type="ORF">SAMN02745887_00134</name>
</gene>
<accession>A0A1K2H3L0</accession>
<dbReference type="OrthoDB" id="9142756at2"/>
<keyword evidence="1" id="KW-1133">Transmembrane helix</keyword>
<dbReference type="AlphaFoldDB" id="A0A1K2H3L0"/>
<dbReference type="EMBL" id="FPKR01000001">
    <property type="protein sequence ID" value="SFZ70269.1"/>
    <property type="molecule type" value="Genomic_DNA"/>
</dbReference>
<evidence type="ECO:0000313" key="2">
    <source>
        <dbReference type="EMBL" id="SFZ70269.1"/>
    </source>
</evidence>
<protein>
    <submittedName>
        <fullName evidence="2">Uncharacterized protein</fullName>
    </submittedName>
</protein>
<reference evidence="2 3" key="1">
    <citation type="submission" date="2016-11" db="EMBL/GenBank/DDBJ databases">
        <authorList>
            <person name="Jaros S."/>
            <person name="Januszkiewicz K."/>
            <person name="Wedrychowicz H."/>
        </authorList>
    </citation>
    <scope>NUCLEOTIDE SEQUENCE [LARGE SCALE GENOMIC DNA]</scope>
    <source>
        <strain evidence="2 3">DSM 18899</strain>
    </source>
</reference>
<evidence type="ECO:0000256" key="1">
    <source>
        <dbReference type="SAM" id="Phobius"/>
    </source>
</evidence>
<organism evidence="2 3">
    <name type="scientific">Chitinimonas taiwanensis DSM 18899</name>
    <dbReference type="NCBI Taxonomy" id="1121279"/>
    <lineage>
        <taxon>Bacteria</taxon>
        <taxon>Pseudomonadati</taxon>
        <taxon>Pseudomonadota</taxon>
        <taxon>Betaproteobacteria</taxon>
        <taxon>Neisseriales</taxon>
        <taxon>Chitinibacteraceae</taxon>
        <taxon>Chitinimonas</taxon>
    </lineage>
</organism>
<evidence type="ECO:0000313" key="3">
    <source>
        <dbReference type="Proteomes" id="UP000186513"/>
    </source>
</evidence>